<gene>
    <name evidence="5" type="ORF">Y981_07795</name>
</gene>
<keyword evidence="3" id="KW-0119">Carbohydrate metabolism</keyword>
<dbReference type="AlphaFoldDB" id="A0A059XQ61"/>
<feature type="domain" description="NAD-dependent epimerase/dehydratase" evidence="4">
    <location>
        <begin position="4"/>
        <end position="233"/>
    </location>
</feature>
<dbReference type="InterPro" id="IPR036291">
    <property type="entry name" value="NAD(P)-bd_dom_sf"/>
</dbReference>
<dbReference type="PANTHER" id="PTHR43103">
    <property type="entry name" value="NUCLEOSIDE-DIPHOSPHATE-SUGAR EPIMERASE"/>
    <property type="match status" value="1"/>
</dbReference>
<dbReference type="GO" id="GO:0008712">
    <property type="term" value="F:ADP-glyceromanno-heptose 6-epimerase activity"/>
    <property type="evidence" value="ECO:0007669"/>
    <property type="project" value="InterPro"/>
</dbReference>
<evidence type="ECO:0000313" key="5">
    <source>
        <dbReference type="EMBL" id="AIA30694.1"/>
    </source>
</evidence>
<dbReference type="Proteomes" id="UP000027059">
    <property type="component" value="Chromosome"/>
</dbReference>
<dbReference type="NCBIfam" id="TIGR02197">
    <property type="entry name" value="heptose_epim"/>
    <property type="match status" value="1"/>
</dbReference>
<dbReference type="InterPro" id="IPR001509">
    <property type="entry name" value="Epimerase_deHydtase"/>
</dbReference>
<dbReference type="PANTHER" id="PTHR43103:SF3">
    <property type="entry name" value="ADP-L-GLYCERO-D-MANNO-HEPTOSE-6-EPIMERASE"/>
    <property type="match status" value="1"/>
</dbReference>
<dbReference type="InterPro" id="IPR011912">
    <property type="entry name" value="Heptose_epim"/>
</dbReference>
<protein>
    <submittedName>
        <fullName evidence="5">ADP-L-glycero-D-manno-heptose-6-epimerase</fullName>
    </submittedName>
</protein>
<proteinExistence type="predicted"/>
<keyword evidence="6" id="KW-1185">Reference proteome</keyword>
<evidence type="ECO:0000256" key="2">
    <source>
        <dbReference type="ARBA" id="ARBA00023235"/>
    </source>
</evidence>
<evidence type="ECO:0000313" key="6">
    <source>
        <dbReference type="Proteomes" id="UP000027059"/>
    </source>
</evidence>
<keyword evidence="2" id="KW-0413">Isomerase</keyword>
<dbReference type="OrthoDB" id="9801785at2"/>
<evidence type="ECO:0000259" key="4">
    <source>
        <dbReference type="Pfam" id="PF01370"/>
    </source>
</evidence>
<dbReference type="GO" id="GO:0050661">
    <property type="term" value="F:NADP binding"/>
    <property type="evidence" value="ECO:0007669"/>
    <property type="project" value="InterPro"/>
</dbReference>
<name>A0A059XQ61_9BACT</name>
<evidence type="ECO:0000256" key="3">
    <source>
        <dbReference type="ARBA" id="ARBA00023277"/>
    </source>
</evidence>
<dbReference type="EMBL" id="CP007243">
    <property type="protein sequence ID" value="AIA30694.1"/>
    <property type="molecule type" value="Genomic_DNA"/>
</dbReference>
<dbReference type="Gene3D" id="3.40.50.720">
    <property type="entry name" value="NAD(P)-binding Rossmann-like Domain"/>
    <property type="match status" value="1"/>
</dbReference>
<dbReference type="Gene3D" id="3.90.25.10">
    <property type="entry name" value="UDP-galactose 4-epimerase, domain 1"/>
    <property type="match status" value="1"/>
</dbReference>
<dbReference type="RefSeq" id="WP_038505514.1">
    <property type="nucleotide sequence ID" value="NZ_CP007243.1"/>
</dbReference>
<dbReference type="SUPFAM" id="SSF51735">
    <property type="entry name" value="NAD(P)-binding Rossmann-fold domains"/>
    <property type="match status" value="1"/>
</dbReference>
<accession>A0A059XQ61</accession>
<reference evidence="5 6" key="2">
    <citation type="journal article" date="2015" name="Biomed. Res. Int.">
        <title>Effects of Arsenite Resistance on the Growth and Functional Gene Expression of Leptospirillum ferriphilum and Acidithiobacillus thiooxidans in Pure Culture and Coculture.</title>
        <authorList>
            <person name="Jiang H."/>
            <person name="Liang Y."/>
            <person name="Yin H."/>
            <person name="Xiao Y."/>
            <person name="Guo X."/>
            <person name="Xu Y."/>
            <person name="Hu Q."/>
            <person name="Liu H."/>
            <person name="Liu X."/>
        </authorList>
    </citation>
    <scope>NUCLEOTIDE SEQUENCE [LARGE SCALE GENOMIC DNA]</scope>
    <source>
        <strain evidence="5 6">YSK</strain>
    </source>
</reference>
<dbReference type="GO" id="GO:0005975">
    <property type="term" value="P:carbohydrate metabolic process"/>
    <property type="evidence" value="ECO:0007669"/>
    <property type="project" value="InterPro"/>
</dbReference>
<reference evidence="6" key="1">
    <citation type="submission" date="2014-02" db="EMBL/GenBank/DDBJ databases">
        <title>Complete genome sequence and comparative genomic analysis of the nitrogen-fixing bacterium Leptospirillum ferriphilum YSK.</title>
        <authorList>
            <person name="Guo X."/>
            <person name="Yin H."/>
            <person name="Liang Y."/>
            <person name="Hu Q."/>
            <person name="Ma L."/>
            <person name="Xiao Y."/>
            <person name="Zhang X."/>
            <person name="Qiu G."/>
            <person name="Liu X."/>
        </authorList>
    </citation>
    <scope>NUCLEOTIDE SEQUENCE [LARGE SCALE GENOMIC DNA]</scope>
    <source>
        <strain evidence="6">YSK</strain>
    </source>
</reference>
<organism evidence="5 6">
    <name type="scientific">Leptospirillum ferriphilum YSK</name>
    <dbReference type="NCBI Taxonomy" id="1441628"/>
    <lineage>
        <taxon>Bacteria</taxon>
        <taxon>Pseudomonadati</taxon>
        <taxon>Nitrospirota</taxon>
        <taxon>Nitrospiria</taxon>
        <taxon>Nitrospirales</taxon>
        <taxon>Nitrospiraceae</taxon>
        <taxon>Leptospirillum</taxon>
    </lineage>
</organism>
<dbReference type="KEGG" id="lfp:Y981_07795"/>
<evidence type="ECO:0000256" key="1">
    <source>
        <dbReference type="ARBA" id="ARBA00022857"/>
    </source>
</evidence>
<sequence>MRYLVTGGAGFVGSNIVLRLEKDRHDVTVIDDMSSGTFKNLVSFRGDFHCGDIASMDLVNLFHNRPPFDAIIHEASITDTTVSDQRQMIWRNVEGFRNILSYAARYSCRIVYASSAAVYGNNASPQSEDQPPHPLNVYGFSKMIMDNMARRAAREFSRPVIGLRYFNVFGPGEGHKGKFASMIYQLYLQMREGKNPRIFKWGEQGRDHVYVKDVVEANILALSAESSGIVNVGTGVETSFNDIVETLNRALKLQMTPDYFDNPYDFYQNHTRASIDGARVLLGYVPRFTVSEGIMDYVQYLEL</sequence>
<dbReference type="Pfam" id="PF01370">
    <property type="entry name" value="Epimerase"/>
    <property type="match status" value="1"/>
</dbReference>
<keyword evidence="1" id="KW-0521">NADP</keyword>
<dbReference type="HOGENOM" id="CLU_007383_1_3_0"/>